<dbReference type="InterPro" id="IPR040181">
    <property type="entry name" value="PKHG5/7"/>
</dbReference>
<dbReference type="AlphaFoldDB" id="A0A8J4SSI0"/>
<sequence>DNLASLQQWFSYFASTDRESKTLADRYEISCLKELPPSSTPSPRSSLNRRKSSMEPKTTSGTESEFIFQNVPDSPRLTRSTSQLDDANSMARLIDYRKRLLTIEDNWEDIVKPDRELTPQEKKKQAAIWEVFVTELNYLNYIRNILNVYMDQFNKIHDNLFLNLEPAQMFNNLVQVYQSNLRLWFGYLHKAYTRVRDSGDLMTADILEPGFMQIPQLFWPYISYCLELPRCQKYIKHANNTNTTFSTFLRWADSKGLEHREPLWDQLAKPFKRVTQYCLMLESIRKYCENQEEINSVNRMVAHVSAFVRLIDNQINHLEPREEMDALVDELMFPDYNENPGDEYQYFYDHFRRSSLLEDIELPAPVVLTMPEVRPILDSFVLDQDSWMTSNETSGTPIPGLMSPPPASESAAFGSSLSSPQKFDRGGATRESSQSMFDSHITTSRSNSLKQNISSPLIDIQPDSIQVYLCKWFPPKSYNINKLSPNVLDRIRTANMPVGLRRTVPRRLLHRGTLRFRERQGKWTDVTCFILTDQLLITKSYKRENADRYKVYKTPVRLDKLVINKMSENCFVCAVLDDFHMITHLYTFVTSLMHTDEWCSHLRKAKAQYLYMMRPEVLIATAVPPTTNPLLRSTDSAAWSTSEDHMMRDSSTPSPARPATLLSLTKATGKKFAAELNSPSSTSSIQGKHNRPQLPFFSNEYSGLVITDNRVRPGPSVFEVAPGPQTTVGKPRHHAVKPYSMQSREDRPGDQLTKKESSEGTTTPGTSDTPHESIKTMTGNGTLATPPRPSTGGSSSHTETNLTISHESSISSSESSHRIDESSNRQHRVVRVKSSDTTDTTNLSQSLNSLNGLQFIPTHVVSDSGSHKTKLPGKTTPPKSRNYDEQDIFTRSCATPTNRSSVRIIRANANPTGTSRL</sequence>
<reference evidence="3" key="1">
    <citation type="submission" date="2019-05" db="EMBL/GenBank/DDBJ databases">
        <title>Annotation for the trematode Paragonimus heterotremus.</title>
        <authorList>
            <person name="Choi Y.-J."/>
        </authorList>
    </citation>
    <scope>NUCLEOTIDE SEQUENCE</scope>
    <source>
        <strain evidence="3">LC</strain>
    </source>
</reference>
<evidence type="ECO:0000313" key="3">
    <source>
        <dbReference type="EMBL" id="KAF5395225.1"/>
    </source>
</evidence>
<evidence type="ECO:0000313" key="4">
    <source>
        <dbReference type="Proteomes" id="UP000748531"/>
    </source>
</evidence>
<feature type="domain" description="DH" evidence="2">
    <location>
        <begin position="123"/>
        <end position="314"/>
    </location>
</feature>
<feature type="region of interest" description="Disordered" evidence="1">
    <location>
        <begin position="388"/>
        <end position="443"/>
    </location>
</feature>
<feature type="compositionally biased region" description="Low complexity" evidence="1">
    <location>
        <begin position="408"/>
        <end position="419"/>
    </location>
</feature>
<proteinExistence type="predicted"/>
<evidence type="ECO:0000259" key="2">
    <source>
        <dbReference type="PROSITE" id="PS50010"/>
    </source>
</evidence>
<feature type="compositionally biased region" description="Low complexity" evidence="1">
    <location>
        <begin position="759"/>
        <end position="768"/>
    </location>
</feature>
<dbReference type="PANTHER" id="PTHR13217">
    <property type="entry name" value="PLECKSTRIN HOMOLOGY DOMAIN-CONTAINING FAMILY G MEMBER 7"/>
    <property type="match status" value="1"/>
</dbReference>
<protein>
    <recommendedName>
        <fullName evidence="2">DH domain-containing protein</fullName>
    </recommendedName>
</protein>
<dbReference type="InterPro" id="IPR035899">
    <property type="entry name" value="DBL_dom_sf"/>
</dbReference>
<dbReference type="SUPFAM" id="SSF48065">
    <property type="entry name" value="DBL homology domain (DH-domain)"/>
    <property type="match status" value="1"/>
</dbReference>
<dbReference type="SMART" id="SM00233">
    <property type="entry name" value="PH"/>
    <property type="match status" value="1"/>
</dbReference>
<gene>
    <name evidence="3" type="ORF">PHET_04537</name>
</gene>
<dbReference type="SUPFAM" id="SSF50729">
    <property type="entry name" value="PH domain-like"/>
    <property type="match status" value="1"/>
</dbReference>
<organism evidence="3 4">
    <name type="scientific">Paragonimus heterotremus</name>
    <dbReference type="NCBI Taxonomy" id="100268"/>
    <lineage>
        <taxon>Eukaryota</taxon>
        <taxon>Metazoa</taxon>
        <taxon>Spiralia</taxon>
        <taxon>Lophotrochozoa</taxon>
        <taxon>Platyhelminthes</taxon>
        <taxon>Trematoda</taxon>
        <taxon>Digenea</taxon>
        <taxon>Plagiorchiida</taxon>
        <taxon>Troglotremata</taxon>
        <taxon>Troglotrematidae</taxon>
        <taxon>Paragonimus</taxon>
    </lineage>
</organism>
<feature type="compositionally biased region" description="Basic and acidic residues" evidence="1">
    <location>
        <begin position="815"/>
        <end position="824"/>
    </location>
</feature>
<dbReference type="Proteomes" id="UP000748531">
    <property type="component" value="Unassembled WGS sequence"/>
</dbReference>
<accession>A0A8J4SSI0</accession>
<dbReference type="Pfam" id="PF00621">
    <property type="entry name" value="RhoGEF"/>
    <property type="match status" value="1"/>
</dbReference>
<feature type="region of interest" description="Disordered" evidence="1">
    <location>
        <begin position="861"/>
        <end position="883"/>
    </location>
</feature>
<feature type="compositionally biased region" description="Basic and acidic residues" evidence="1">
    <location>
        <begin position="743"/>
        <end position="758"/>
    </location>
</feature>
<dbReference type="InterPro" id="IPR000219">
    <property type="entry name" value="DH_dom"/>
</dbReference>
<feature type="compositionally biased region" description="Low complexity" evidence="1">
    <location>
        <begin position="804"/>
        <end position="814"/>
    </location>
</feature>
<name>A0A8J4SSI0_9TREM</name>
<keyword evidence="4" id="KW-1185">Reference proteome</keyword>
<evidence type="ECO:0000256" key="1">
    <source>
        <dbReference type="SAM" id="MobiDB-lite"/>
    </source>
</evidence>
<feature type="compositionally biased region" description="Polar residues" evidence="1">
    <location>
        <begin position="430"/>
        <end position="443"/>
    </location>
</feature>
<dbReference type="EMBL" id="LUCH01017211">
    <property type="protein sequence ID" value="KAF5395225.1"/>
    <property type="molecule type" value="Genomic_DNA"/>
</dbReference>
<feature type="compositionally biased region" description="Low complexity" evidence="1">
    <location>
        <begin position="835"/>
        <end position="845"/>
    </location>
</feature>
<dbReference type="CDD" id="cd13244">
    <property type="entry name" value="PH_PLEKHG5_G6"/>
    <property type="match status" value="1"/>
</dbReference>
<dbReference type="Gene3D" id="1.20.900.10">
    <property type="entry name" value="Dbl homology (DH) domain"/>
    <property type="match status" value="1"/>
</dbReference>
<comment type="caution">
    <text evidence="3">The sequence shown here is derived from an EMBL/GenBank/DDBJ whole genome shotgun (WGS) entry which is preliminary data.</text>
</comment>
<dbReference type="PROSITE" id="PS50010">
    <property type="entry name" value="DH_2"/>
    <property type="match status" value="1"/>
</dbReference>
<dbReference type="GO" id="GO:0007266">
    <property type="term" value="P:Rho protein signal transduction"/>
    <property type="evidence" value="ECO:0007669"/>
    <property type="project" value="TreeGrafter"/>
</dbReference>
<dbReference type="InterPro" id="IPR011993">
    <property type="entry name" value="PH-like_dom_sf"/>
</dbReference>
<feature type="non-terminal residue" evidence="3">
    <location>
        <position position="1"/>
    </location>
</feature>
<feature type="region of interest" description="Disordered" evidence="1">
    <location>
        <begin position="33"/>
        <end position="66"/>
    </location>
</feature>
<dbReference type="PANTHER" id="PTHR13217:SF11">
    <property type="entry name" value="PLECKSTRIN HOMOLOGY DOMAIN-CONTAINING FAMILY G MEMBER 5"/>
    <property type="match status" value="1"/>
</dbReference>
<feature type="region of interest" description="Disordered" evidence="1">
    <location>
        <begin position="637"/>
        <end position="658"/>
    </location>
</feature>
<feature type="region of interest" description="Disordered" evidence="1">
    <location>
        <begin position="716"/>
        <end position="845"/>
    </location>
</feature>
<dbReference type="SMART" id="SM00325">
    <property type="entry name" value="RhoGEF"/>
    <property type="match status" value="1"/>
</dbReference>
<dbReference type="Gene3D" id="2.30.29.30">
    <property type="entry name" value="Pleckstrin-homology domain (PH domain)/Phosphotyrosine-binding domain (PTB)"/>
    <property type="match status" value="1"/>
</dbReference>
<dbReference type="InterPro" id="IPR001849">
    <property type="entry name" value="PH_domain"/>
</dbReference>
<dbReference type="OrthoDB" id="660555at2759"/>
<dbReference type="GO" id="GO:0005085">
    <property type="term" value="F:guanyl-nucleotide exchange factor activity"/>
    <property type="evidence" value="ECO:0007669"/>
    <property type="project" value="InterPro"/>
</dbReference>